<sequence length="188" mass="20892">MFEASFGALLEVLGDLDPLIITSMIPQTGCYSWPSAWPLSCIEDQDELLAMLAINPISSASVYLSTTSYNWLILVPGIVGGSGEPLSLSSYELTRFLNHIEQTILGHEDCFIEQKMSYEELRQLPEVCDGQGHQRFVPIFSSSSEGCGKDFPLQFVTCPHYIHPVSGSSKNPEAFGWCRCVFVPEIYK</sequence>
<gene>
    <name evidence="1" type="ORF">V6N12_068416</name>
</gene>
<dbReference type="EMBL" id="JBBPBM010000005">
    <property type="protein sequence ID" value="KAK8584168.1"/>
    <property type="molecule type" value="Genomic_DNA"/>
</dbReference>
<protein>
    <submittedName>
        <fullName evidence="1">Uncharacterized protein</fullName>
    </submittedName>
</protein>
<evidence type="ECO:0000313" key="1">
    <source>
        <dbReference type="EMBL" id="KAK8584168.1"/>
    </source>
</evidence>
<name>A0ABR2FQ29_9ROSI</name>
<dbReference type="Proteomes" id="UP001472677">
    <property type="component" value="Unassembled WGS sequence"/>
</dbReference>
<proteinExistence type="predicted"/>
<comment type="caution">
    <text evidence="1">The sequence shown here is derived from an EMBL/GenBank/DDBJ whole genome shotgun (WGS) entry which is preliminary data.</text>
</comment>
<reference evidence="1 2" key="1">
    <citation type="journal article" date="2024" name="G3 (Bethesda)">
        <title>Genome assembly of Hibiscus sabdariffa L. provides insights into metabolisms of medicinal natural products.</title>
        <authorList>
            <person name="Kim T."/>
        </authorList>
    </citation>
    <scope>NUCLEOTIDE SEQUENCE [LARGE SCALE GENOMIC DNA]</scope>
    <source>
        <strain evidence="1">TK-2024</strain>
        <tissue evidence="1">Old leaves</tissue>
    </source>
</reference>
<evidence type="ECO:0000313" key="2">
    <source>
        <dbReference type="Proteomes" id="UP001472677"/>
    </source>
</evidence>
<keyword evidence="2" id="KW-1185">Reference proteome</keyword>
<organism evidence="1 2">
    <name type="scientific">Hibiscus sabdariffa</name>
    <name type="common">roselle</name>
    <dbReference type="NCBI Taxonomy" id="183260"/>
    <lineage>
        <taxon>Eukaryota</taxon>
        <taxon>Viridiplantae</taxon>
        <taxon>Streptophyta</taxon>
        <taxon>Embryophyta</taxon>
        <taxon>Tracheophyta</taxon>
        <taxon>Spermatophyta</taxon>
        <taxon>Magnoliopsida</taxon>
        <taxon>eudicotyledons</taxon>
        <taxon>Gunneridae</taxon>
        <taxon>Pentapetalae</taxon>
        <taxon>rosids</taxon>
        <taxon>malvids</taxon>
        <taxon>Malvales</taxon>
        <taxon>Malvaceae</taxon>
        <taxon>Malvoideae</taxon>
        <taxon>Hibiscus</taxon>
    </lineage>
</organism>
<accession>A0ABR2FQ29</accession>